<protein>
    <submittedName>
        <fullName evidence="5">Blue (Type1) copper domain-containing protein</fullName>
    </submittedName>
</protein>
<feature type="transmembrane region" description="Helical" evidence="3">
    <location>
        <begin position="6"/>
        <end position="26"/>
    </location>
</feature>
<evidence type="ECO:0000313" key="5">
    <source>
        <dbReference type="EMBL" id="EGG42002.1"/>
    </source>
</evidence>
<dbReference type="Pfam" id="PF00127">
    <property type="entry name" value="Copper-bind"/>
    <property type="match status" value="1"/>
</dbReference>
<reference evidence="5" key="1">
    <citation type="journal article" date="2011" name="PLoS ONE">
        <title>Genome of a low-salinity ammonia-oxidizing archaeon determined by single-cell and metagenomic analysis.</title>
        <authorList>
            <person name="Blainey P.C."/>
            <person name="Mosier A.C."/>
            <person name="Potanina A."/>
            <person name="Francis C.A."/>
            <person name="Quake S.R."/>
        </authorList>
    </citation>
    <scope>NUCLEOTIDE SEQUENCE [LARGE SCALE GENOMIC DNA]</scope>
    <source>
        <strain evidence="5">SFB1</strain>
    </source>
</reference>
<dbReference type="STRING" id="886738.Nlim_1127"/>
<dbReference type="InterPro" id="IPR008972">
    <property type="entry name" value="Cupredoxin"/>
</dbReference>
<dbReference type="PATRIC" id="fig|886738.10.peg.1246"/>
<keyword evidence="3" id="KW-1133">Transmembrane helix</keyword>
<keyword evidence="3" id="KW-0472">Membrane</keyword>
<dbReference type="InterPro" id="IPR000923">
    <property type="entry name" value="BlueCu_1"/>
</dbReference>
<dbReference type="EMBL" id="AEGP01000042">
    <property type="protein sequence ID" value="EGG42002.1"/>
    <property type="molecule type" value="Genomic_DNA"/>
</dbReference>
<dbReference type="Proteomes" id="UP000004348">
    <property type="component" value="Chromosome"/>
</dbReference>
<dbReference type="PANTHER" id="PTHR36507:SF1">
    <property type="entry name" value="BLL1555 PROTEIN"/>
    <property type="match status" value="1"/>
</dbReference>
<organism evidence="5">
    <name type="scientific">Candidatus Nitrosarchaeum limnium SFB1</name>
    <dbReference type="NCBI Taxonomy" id="886738"/>
    <lineage>
        <taxon>Archaea</taxon>
        <taxon>Nitrososphaerota</taxon>
        <taxon>Nitrososphaeria</taxon>
        <taxon>Nitrosopumilales</taxon>
        <taxon>Nitrosopumilaceae</taxon>
        <taxon>Nitrosarchaeum</taxon>
    </lineage>
</organism>
<dbReference type="SUPFAM" id="SSF49503">
    <property type="entry name" value="Cupredoxins"/>
    <property type="match status" value="1"/>
</dbReference>
<keyword evidence="2" id="KW-0186">Copper</keyword>
<evidence type="ECO:0000259" key="4">
    <source>
        <dbReference type="Pfam" id="PF00127"/>
    </source>
</evidence>
<feature type="domain" description="Blue (type 1) copper" evidence="4">
    <location>
        <begin position="202"/>
        <end position="272"/>
    </location>
</feature>
<name>F3KKV3_9ARCH</name>
<keyword evidence="1" id="KW-0479">Metal-binding</keyword>
<evidence type="ECO:0000256" key="2">
    <source>
        <dbReference type="ARBA" id="ARBA00023008"/>
    </source>
</evidence>
<keyword evidence="3" id="KW-0812">Transmembrane</keyword>
<dbReference type="InterPro" id="IPR052721">
    <property type="entry name" value="ET_Amicyanin"/>
</dbReference>
<sequence length="273" mass="31653">MVSNPILIGIIVGVFFAGLGIGYAVLQLGQPNYSNMTPQQMQQMMNDPKQMTQWHQTMMNNPQAMNNWMNTMTNNPNMMNQWMGTMMNNPNMMNQMTGMMMQNPQFGNWMMGNMMNNPNMMNDMMGPMMNNPQFMNNMMSTMMNNPNFQQQYMGPWMMMRDPQFMQQMRSQWYQGVNLENSAVQTDQVSILADTWQYQSTKAFSPSVIKVSSGTTVTWKNDDQIIHTVTDLGNSFDSGFIQAGQTWNYKFDSKNTYYYFCSIHPWMRGAIIVS</sequence>
<dbReference type="Gene3D" id="2.60.40.420">
    <property type="entry name" value="Cupredoxins - blue copper proteins"/>
    <property type="match status" value="1"/>
</dbReference>
<gene>
    <name evidence="5" type="ORF">Nlim_1127</name>
</gene>
<dbReference type="GO" id="GO:0009055">
    <property type="term" value="F:electron transfer activity"/>
    <property type="evidence" value="ECO:0007669"/>
    <property type="project" value="InterPro"/>
</dbReference>
<dbReference type="AlphaFoldDB" id="F3KKV3"/>
<accession>F3KKV3</accession>
<dbReference type="PANTHER" id="PTHR36507">
    <property type="entry name" value="BLL1555 PROTEIN"/>
    <property type="match status" value="1"/>
</dbReference>
<comment type="caution">
    <text evidence="5">The sequence shown here is derived from an EMBL/GenBank/DDBJ whole genome shotgun (WGS) entry which is preliminary data.</text>
</comment>
<evidence type="ECO:0000256" key="1">
    <source>
        <dbReference type="ARBA" id="ARBA00022723"/>
    </source>
</evidence>
<dbReference type="HOGENOM" id="CLU_1021581_0_0_2"/>
<proteinExistence type="predicted"/>
<dbReference type="GO" id="GO:0005507">
    <property type="term" value="F:copper ion binding"/>
    <property type="evidence" value="ECO:0007669"/>
    <property type="project" value="InterPro"/>
</dbReference>
<evidence type="ECO:0000256" key="3">
    <source>
        <dbReference type="SAM" id="Phobius"/>
    </source>
</evidence>